<feature type="transmembrane region" description="Helical" evidence="7">
    <location>
        <begin position="138"/>
        <end position="159"/>
    </location>
</feature>
<dbReference type="GO" id="GO:0022857">
    <property type="term" value="F:transmembrane transporter activity"/>
    <property type="evidence" value="ECO:0007669"/>
    <property type="project" value="InterPro"/>
</dbReference>
<reference evidence="9 11" key="2">
    <citation type="submission" date="2018-08" db="EMBL/GenBank/DDBJ databases">
        <title>Recombination of ecologically and evolutionarily significant loci maintains genetic cohesion in the Pseudomonas syringae species complex.</title>
        <authorList>
            <person name="Dillon M."/>
            <person name="Thakur S."/>
            <person name="Almeida R.N.D."/>
            <person name="Weir B.S."/>
            <person name="Guttman D.S."/>
        </authorList>
    </citation>
    <scope>NUCLEOTIDE SEQUENCE [LARGE SCALE GENOMIC DNA]</scope>
    <source>
        <strain evidence="9 11">ICMP 3263</strain>
    </source>
</reference>
<keyword evidence="5 7" id="KW-1133">Transmembrane helix</keyword>
<keyword evidence="2" id="KW-0813">Transport</keyword>
<protein>
    <recommendedName>
        <fullName evidence="12">Major facilitator superfamily (MFS) profile domain-containing protein</fullName>
    </recommendedName>
</protein>
<dbReference type="PANTHER" id="PTHR43266">
    <property type="entry name" value="MACROLIDE-EFFLUX PROTEIN"/>
    <property type="match status" value="1"/>
</dbReference>
<feature type="transmembrane region" description="Helical" evidence="7">
    <location>
        <begin position="339"/>
        <end position="363"/>
    </location>
</feature>
<feature type="transmembrane region" description="Helical" evidence="7">
    <location>
        <begin position="288"/>
        <end position="319"/>
    </location>
</feature>
<evidence type="ECO:0000313" key="9">
    <source>
        <dbReference type="EMBL" id="RMV48132.1"/>
    </source>
</evidence>
<organism evidence="8 10">
    <name type="scientific">Pseudomonas syringae pv. helianthi</name>
    <dbReference type="NCBI Taxonomy" id="251654"/>
    <lineage>
        <taxon>Bacteria</taxon>
        <taxon>Pseudomonadati</taxon>
        <taxon>Pseudomonadota</taxon>
        <taxon>Gammaproteobacteria</taxon>
        <taxon>Pseudomonadales</taxon>
        <taxon>Pseudomonadaceae</taxon>
        <taxon>Pseudomonas</taxon>
    </lineage>
</organism>
<reference evidence="8 10" key="1">
    <citation type="submission" date="2015-09" db="EMBL/GenBank/DDBJ databases">
        <title>Genome announcement of multiple Pseudomonas syringae strains.</title>
        <authorList>
            <person name="Thakur S."/>
            <person name="Wang P.W."/>
            <person name="Gong Y."/>
            <person name="Weir B.S."/>
            <person name="Guttman D.S."/>
        </authorList>
    </citation>
    <scope>NUCLEOTIDE SEQUENCE [LARGE SCALE GENOMIC DNA]</scope>
    <source>
        <strain evidence="8 10">ICMP4531</strain>
    </source>
</reference>
<name>A0A0P9VZT4_9PSED</name>
<dbReference type="EMBL" id="RBUT01000086">
    <property type="protein sequence ID" value="RMV48132.1"/>
    <property type="molecule type" value="Genomic_DNA"/>
</dbReference>
<evidence type="ECO:0000256" key="2">
    <source>
        <dbReference type="ARBA" id="ARBA00022448"/>
    </source>
</evidence>
<proteinExistence type="predicted"/>
<evidence type="ECO:0008006" key="12">
    <source>
        <dbReference type="Google" id="ProtNLM"/>
    </source>
</evidence>
<feature type="transmembrane region" description="Helical" evidence="7">
    <location>
        <begin position="45"/>
        <end position="68"/>
    </location>
</feature>
<dbReference type="Proteomes" id="UP000279173">
    <property type="component" value="Unassembled WGS sequence"/>
</dbReference>
<evidence type="ECO:0000256" key="7">
    <source>
        <dbReference type="SAM" id="Phobius"/>
    </source>
</evidence>
<dbReference type="RefSeq" id="WP_054986912.1">
    <property type="nucleotide sequence ID" value="NZ_CP092918.1"/>
</dbReference>
<dbReference type="GO" id="GO:0005886">
    <property type="term" value="C:plasma membrane"/>
    <property type="evidence" value="ECO:0007669"/>
    <property type="project" value="UniProtKB-SubCell"/>
</dbReference>
<evidence type="ECO:0000256" key="3">
    <source>
        <dbReference type="ARBA" id="ARBA00022475"/>
    </source>
</evidence>
<dbReference type="EMBL" id="LJQM01000169">
    <property type="protein sequence ID" value="KPX43626.1"/>
    <property type="molecule type" value="Genomic_DNA"/>
</dbReference>
<sequence length="400" mass="43480">MNIQALVRVSPFKRMWSAMFLSMLCSFAIMIAVSIHLFNGFHSTLLASGIYAVQFGAPVLFVGLAGWLCQRISPVRLLMTVEVLSFIAFLTLALWIEEALAVIVVTVFLRGFAEIIIKSTRAKLVKHLFSAAILTDANTWMMTSYYLGSALGGALGAWLYDSYGVQTAILLCAPLSICAAALYRGLPSIEPEENGQQNATRVFSACLNLLSRQPQLVRPFTVLTLSVVIFQGAHLIARSWIPMTHLQLSQSGVGVFHCVSVLGIFLGALFVTTALFKNNSHSLSNDQTFMLGFAALAVPFLVSSSAIVIPTYFIFMFIFEVVFMRAYNDLLTETPVQEISVVMVTFHSIAPLGMAVVAVAGGYAIDHVSALPVIASLIIVALFTLCSARWFSIRPASAAQ</sequence>
<dbReference type="GeneID" id="96216439"/>
<accession>A0A0P9VZT4</accession>
<keyword evidence="6 7" id="KW-0472">Membrane</keyword>
<feature type="transmembrane region" description="Helical" evidence="7">
    <location>
        <begin position="99"/>
        <end position="117"/>
    </location>
</feature>
<evidence type="ECO:0000256" key="4">
    <source>
        <dbReference type="ARBA" id="ARBA00022692"/>
    </source>
</evidence>
<dbReference type="PATRIC" id="fig|251654.3.peg.1319"/>
<evidence type="ECO:0000313" key="11">
    <source>
        <dbReference type="Proteomes" id="UP000279173"/>
    </source>
</evidence>
<evidence type="ECO:0000313" key="10">
    <source>
        <dbReference type="Proteomes" id="UP000050557"/>
    </source>
</evidence>
<dbReference type="Proteomes" id="UP000050557">
    <property type="component" value="Unassembled WGS sequence"/>
</dbReference>
<gene>
    <name evidence="8" type="ORF">ALO68_01043</name>
    <name evidence="9" type="ORF">ALP10_200171</name>
</gene>
<feature type="transmembrane region" description="Helical" evidence="7">
    <location>
        <begin position="253"/>
        <end position="276"/>
    </location>
</feature>
<dbReference type="SUPFAM" id="SSF103473">
    <property type="entry name" value="MFS general substrate transporter"/>
    <property type="match status" value="1"/>
</dbReference>
<feature type="transmembrane region" description="Helical" evidence="7">
    <location>
        <begin position="220"/>
        <end position="241"/>
    </location>
</feature>
<dbReference type="AlphaFoldDB" id="A0A0P9VZT4"/>
<feature type="transmembrane region" description="Helical" evidence="7">
    <location>
        <begin position="20"/>
        <end position="39"/>
    </location>
</feature>
<keyword evidence="3" id="KW-1003">Cell membrane</keyword>
<dbReference type="InterPro" id="IPR011701">
    <property type="entry name" value="MFS"/>
</dbReference>
<evidence type="ECO:0000256" key="6">
    <source>
        <dbReference type="ARBA" id="ARBA00023136"/>
    </source>
</evidence>
<dbReference type="PANTHER" id="PTHR43266:SF2">
    <property type="entry name" value="MAJOR FACILITATOR SUPERFAMILY (MFS) PROFILE DOMAIN-CONTAINING PROTEIN"/>
    <property type="match status" value="1"/>
</dbReference>
<comment type="subcellular location">
    <subcellularLocation>
        <location evidence="1">Cell membrane</location>
        <topology evidence="1">Multi-pass membrane protein</topology>
    </subcellularLocation>
</comment>
<evidence type="ECO:0000256" key="1">
    <source>
        <dbReference type="ARBA" id="ARBA00004651"/>
    </source>
</evidence>
<comment type="caution">
    <text evidence="8">The sequence shown here is derived from an EMBL/GenBank/DDBJ whole genome shotgun (WGS) entry which is preliminary data.</text>
</comment>
<dbReference type="Pfam" id="PF07690">
    <property type="entry name" value="MFS_1"/>
    <property type="match status" value="1"/>
</dbReference>
<feature type="transmembrane region" description="Helical" evidence="7">
    <location>
        <begin position="370"/>
        <end position="391"/>
    </location>
</feature>
<evidence type="ECO:0000256" key="5">
    <source>
        <dbReference type="ARBA" id="ARBA00022989"/>
    </source>
</evidence>
<feature type="transmembrane region" description="Helical" evidence="7">
    <location>
        <begin position="75"/>
        <end position="93"/>
    </location>
</feature>
<keyword evidence="4 7" id="KW-0812">Transmembrane</keyword>
<dbReference type="Gene3D" id="1.20.1250.20">
    <property type="entry name" value="MFS general substrate transporter like domains"/>
    <property type="match status" value="1"/>
</dbReference>
<dbReference type="InterPro" id="IPR036259">
    <property type="entry name" value="MFS_trans_sf"/>
</dbReference>
<evidence type="ECO:0000313" key="8">
    <source>
        <dbReference type="EMBL" id="KPX43626.1"/>
    </source>
</evidence>